<evidence type="ECO:0000313" key="5">
    <source>
        <dbReference type="Proteomes" id="UP000747542"/>
    </source>
</evidence>
<feature type="domain" description="Lipocalin/cytosolic fatty-acid binding" evidence="3">
    <location>
        <begin position="57"/>
        <end position="191"/>
    </location>
</feature>
<accession>A0A8J5J3X1</accession>
<dbReference type="InterPro" id="IPR022271">
    <property type="entry name" value="Lipocalin_ApoD"/>
</dbReference>
<proteinExistence type="inferred from homology"/>
<dbReference type="PIRSF" id="PIRSF036893">
    <property type="entry name" value="Lipocalin_ApoD"/>
    <property type="match status" value="1"/>
</dbReference>
<dbReference type="GO" id="GO:0000302">
    <property type="term" value="P:response to reactive oxygen species"/>
    <property type="evidence" value="ECO:0007669"/>
    <property type="project" value="TreeGrafter"/>
</dbReference>
<evidence type="ECO:0000313" key="4">
    <source>
        <dbReference type="EMBL" id="KAG7153687.1"/>
    </source>
</evidence>
<sequence>MSTPFVFSGQVMVAILALTWTVAQSQSITGNSTGLLVKGLCPIVKLAKNFNTTSFAGSWYRVGGLPNYEERSVNCTIYNYVDTGSGFFVESTGVARNGDPTIQNKTLVTVTPGIARYSTHVRDIEAEMVVLGTDFVTYACLFTCYNFQGTHKVMFAWIFSRKSTLSRANIALCQKHFVAVGVPINNLRGTYQGPKCGHQ</sequence>
<dbReference type="Proteomes" id="UP000747542">
    <property type="component" value="Unassembled WGS sequence"/>
</dbReference>
<dbReference type="AlphaFoldDB" id="A0A8J5J3X1"/>
<dbReference type="OrthoDB" id="565904at2759"/>
<feature type="signal peptide" evidence="2">
    <location>
        <begin position="1"/>
        <end position="25"/>
    </location>
</feature>
<comment type="caution">
    <text evidence="4">The sequence shown here is derived from an EMBL/GenBank/DDBJ whole genome shotgun (WGS) entry which is preliminary data.</text>
</comment>
<dbReference type="EMBL" id="JAHLQT010046319">
    <property type="protein sequence ID" value="KAG7153687.1"/>
    <property type="molecule type" value="Genomic_DNA"/>
</dbReference>
<comment type="similarity">
    <text evidence="1 2">Belongs to the calycin superfamily. Lipocalin family.</text>
</comment>
<dbReference type="PANTHER" id="PTHR10612">
    <property type="entry name" value="APOLIPOPROTEIN D"/>
    <property type="match status" value="1"/>
</dbReference>
<reference evidence="4" key="1">
    <citation type="journal article" date="2021" name="Sci. Adv.">
        <title>The American lobster genome reveals insights on longevity, neural, and immune adaptations.</title>
        <authorList>
            <person name="Polinski J.M."/>
            <person name="Zimin A.V."/>
            <person name="Clark K.F."/>
            <person name="Kohn A.B."/>
            <person name="Sadowski N."/>
            <person name="Timp W."/>
            <person name="Ptitsyn A."/>
            <person name="Khanna P."/>
            <person name="Romanova D.Y."/>
            <person name="Williams P."/>
            <person name="Greenwood S.J."/>
            <person name="Moroz L.L."/>
            <person name="Walt D.R."/>
            <person name="Bodnar A.G."/>
        </authorList>
    </citation>
    <scope>NUCLEOTIDE SEQUENCE</scope>
    <source>
        <strain evidence="4">GMGI-L3</strain>
    </source>
</reference>
<feature type="chain" id="PRO_5045015475" evidence="2">
    <location>
        <begin position="26"/>
        <end position="199"/>
    </location>
</feature>
<protein>
    <submittedName>
        <fullName evidence="4">Crustacyanin-A1 subunit-like 2</fullName>
    </submittedName>
</protein>
<dbReference type="InterPro" id="IPR000566">
    <property type="entry name" value="Lipocln_cytosolic_FA-bd_dom"/>
</dbReference>
<dbReference type="GO" id="GO:0006629">
    <property type="term" value="P:lipid metabolic process"/>
    <property type="evidence" value="ECO:0007669"/>
    <property type="project" value="TreeGrafter"/>
</dbReference>
<keyword evidence="2" id="KW-0732">Signal</keyword>
<dbReference type="GO" id="GO:0005737">
    <property type="term" value="C:cytoplasm"/>
    <property type="evidence" value="ECO:0007669"/>
    <property type="project" value="TreeGrafter"/>
</dbReference>
<name>A0A8J5J3X1_HOMAM</name>
<organism evidence="4 5">
    <name type="scientific">Homarus americanus</name>
    <name type="common">American lobster</name>
    <dbReference type="NCBI Taxonomy" id="6706"/>
    <lineage>
        <taxon>Eukaryota</taxon>
        <taxon>Metazoa</taxon>
        <taxon>Ecdysozoa</taxon>
        <taxon>Arthropoda</taxon>
        <taxon>Crustacea</taxon>
        <taxon>Multicrustacea</taxon>
        <taxon>Malacostraca</taxon>
        <taxon>Eumalacostraca</taxon>
        <taxon>Eucarida</taxon>
        <taxon>Decapoda</taxon>
        <taxon>Pleocyemata</taxon>
        <taxon>Astacidea</taxon>
        <taxon>Nephropoidea</taxon>
        <taxon>Nephropidae</taxon>
        <taxon>Homarus</taxon>
    </lineage>
</organism>
<evidence type="ECO:0000256" key="1">
    <source>
        <dbReference type="ARBA" id="ARBA00006889"/>
    </source>
</evidence>
<evidence type="ECO:0000256" key="2">
    <source>
        <dbReference type="PIRNR" id="PIRNR036893"/>
    </source>
</evidence>
<dbReference type="PANTHER" id="PTHR10612:SF62">
    <property type="entry name" value="LIPOCALIN_CYTOSOLIC FATTY-ACID BINDING DOMAIN-CONTAINING PROTEIN"/>
    <property type="match status" value="1"/>
</dbReference>
<dbReference type="Pfam" id="PF00061">
    <property type="entry name" value="Lipocalin"/>
    <property type="match status" value="1"/>
</dbReference>
<gene>
    <name evidence="4" type="primary">Cra1-L2</name>
    <name evidence="4" type="ORF">Hamer_G009354</name>
</gene>
<evidence type="ECO:0000259" key="3">
    <source>
        <dbReference type="Pfam" id="PF00061"/>
    </source>
</evidence>
<keyword evidence="5" id="KW-1185">Reference proteome</keyword>